<accession>A0A3P8AX40</accession>
<accession>A0A183G6Z2</accession>
<reference evidence="3" key="2">
    <citation type="submission" date="2019-09" db="UniProtKB">
        <authorList>
            <consortium name="WormBaseParasite"/>
        </authorList>
    </citation>
    <scope>IDENTIFICATION</scope>
</reference>
<keyword evidence="2" id="KW-1185">Reference proteome</keyword>
<organism evidence="2 3">
    <name type="scientific">Heligmosomoides polygyrus</name>
    <name type="common">Parasitic roundworm</name>
    <dbReference type="NCBI Taxonomy" id="6339"/>
    <lineage>
        <taxon>Eukaryota</taxon>
        <taxon>Metazoa</taxon>
        <taxon>Ecdysozoa</taxon>
        <taxon>Nematoda</taxon>
        <taxon>Chromadorea</taxon>
        <taxon>Rhabditida</taxon>
        <taxon>Rhabditina</taxon>
        <taxon>Rhabditomorpha</taxon>
        <taxon>Strongyloidea</taxon>
        <taxon>Heligmosomidae</taxon>
        <taxon>Heligmosomoides</taxon>
    </lineage>
</organism>
<dbReference type="WBParaSite" id="HPBE_0001750601-mRNA-1">
    <property type="protein sequence ID" value="HPBE_0001750601-mRNA-1"/>
    <property type="gene ID" value="HPBE_0001750601"/>
</dbReference>
<dbReference type="EMBL" id="UZAH01030057">
    <property type="protein sequence ID" value="VDP09070.1"/>
    <property type="molecule type" value="Genomic_DNA"/>
</dbReference>
<dbReference type="Proteomes" id="UP000050761">
    <property type="component" value="Unassembled WGS sequence"/>
</dbReference>
<evidence type="ECO:0000313" key="2">
    <source>
        <dbReference type="Proteomes" id="UP000050761"/>
    </source>
</evidence>
<evidence type="ECO:0000313" key="3">
    <source>
        <dbReference type="WBParaSite" id="HPBE_0001750601-mRNA-1"/>
    </source>
</evidence>
<proteinExistence type="predicted"/>
<reference evidence="1 2" key="1">
    <citation type="submission" date="2018-11" db="EMBL/GenBank/DDBJ databases">
        <authorList>
            <consortium name="Pathogen Informatics"/>
        </authorList>
    </citation>
    <scope>NUCLEOTIDE SEQUENCE [LARGE SCALE GENOMIC DNA]</scope>
</reference>
<protein>
    <submittedName>
        <fullName evidence="1 3">Uncharacterized protein</fullName>
    </submittedName>
</protein>
<name>A0A183G6Z2_HELPZ</name>
<gene>
    <name evidence="1" type="ORF">HPBE_LOCUS17505</name>
</gene>
<evidence type="ECO:0000313" key="1">
    <source>
        <dbReference type="EMBL" id="VDP09070.1"/>
    </source>
</evidence>
<dbReference type="AlphaFoldDB" id="A0A183G6Z2"/>
<sequence>MAAGVFGTTELLSRPPLAQHLNYTVRGRVWAESSKIRGLFKQLLRDRSLVRVERAALVVQGTLNWSFLFVFVLNEGNDTLPSDQQDPRRHCGGRQEWVLSVHIQEN</sequence>